<evidence type="ECO:0000256" key="4">
    <source>
        <dbReference type="ARBA" id="ARBA00022729"/>
    </source>
</evidence>
<dbReference type="GO" id="GO:0030288">
    <property type="term" value="C:outer membrane-bounded periplasmic space"/>
    <property type="evidence" value="ECO:0007669"/>
    <property type="project" value="TreeGrafter"/>
</dbReference>
<evidence type="ECO:0000256" key="1">
    <source>
        <dbReference type="ARBA" id="ARBA00004196"/>
    </source>
</evidence>
<evidence type="ECO:0000313" key="8">
    <source>
        <dbReference type="Proteomes" id="UP000265691"/>
    </source>
</evidence>
<comment type="similarity">
    <text evidence="2">Belongs to the bacterial solute-binding protein 5 family.</text>
</comment>
<dbReference type="CDD" id="cd08504">
    <property type="entry name" value="PBP2_OppA"/>
    <property type="match status" value="1"/>
</dbReference>
<dbReference type="InterPro" id="IPR030678">
    <property type="entry name" value="Peptide/Ni-bd"/>
</dbReference>
<comment type="caution">
    <text evidence="7">The sequence shown here is derived from an EMBL/GenBank/DDBJ whole genome shotgun (WGS) entry which is preliminary data.</text>
</comment>
<keyword evidence="3" id="KW-0813">Transport</keyword>
<organism evidence="7 8">
    <name type="scientific">Psittacicella hinzii</name>
    <dbReference type="NCBI Taxonomy" id="2028575"/>
    <lineage>
        <taxon>Bacteria</taxon>
        <taxon>Pseudomonadati</taxon>
        <taxon>Pseudomonadota</taxon>
        <taxon>Gammaproteobacteria</taxon>
        <taxon>Pasteurellales</taxon>
        <taxon>Psittacicellaceae</taxon>
        <taxon>Psittacicella</taxon>
    </lineage>
</organism>
<accession>A0A3A1Y9S2</accession>
<sequence length="570" mass="64682">MQYILNIRFSKIEYFCINQNKISHMNRFTKVLTALCLTGLVSGLTQAADIPKGTVLAEKQELNYNYVSSPDTIDPTLSQYSNSFSVNRMLFDTLVRQNSHGDYVGQAAKSWEVSEDGLTWTFHLREDAKWSDGQPVKAKDFVYSWQRLTDPKTAAAYGDYLVTANVANAKEVFEGKAPVTELGVSAPDDYTLVVKLTQPTPWLSQMVTLGVLSPLRQDVLEKFGDNWTGVDNIVTNGPFLLKVNRLNDTMDFERNPNHWDAANTVITKVHFDFIQNPLTGYYKYLTGEYPTTGIPTQFKKKVLEERPEELITIQTLSTSYFKVNNKRVTDPRVRKAIALLVNRNVLTEKILGGHKPTSQFTPPLIKDGQYVKQAYWLNRPHEENVAEAIELLKEAGYTKEKPYELTYLMMSGSLENKIYVALAGMIKQGSGGLIDFKQEVLESKAWVQRVSGERDYDITTSGWNADYDQASTFFNLFSCNSSINDILYCNPEYDRVLDEANRTQDAEKRAQLYAQLNDIIVGQDYAVIPLYNTDVLALKSPALQGYNEKNDVRYFNDYYFVAGKKVKGAK</sequence>
<keyword evidence="8" id="KW-1185">Reference proteome</keyword>
<evidence type="ECO:0000256" key="3">
    <source>
        <dbReference type="ARBA" id="ARBA00022448"/>
    </source>
</evidence>
<dbReference type="GO" id="GO:0015833">
    <property type="term" value="P:peptide transport"/>
    <property type="evidence" value="ECO:0007669"/>
    <property type="project" value="TreeGrafter"/>
</dbReference>
<feature type="chain" id="PRO_5017418158" description="Solute-binding protein family 5 domain-containing protein" evidence="5">
    <location>
        <begin position="48"/>
        <end position="570"/>
    </location>
</feature>
<comment type="subcellular location">
    <subcellularLocation>
        <location evidence="1">Cell envelope</location>
    </subcellularLocation>
</comment>
<dbReference type="Proteomes" id="UP000265691">
    <property type="component" value="Unassembled WGS sequence"/>
</dbReference>
<evidence type="ECO:0000313" key="7">
    <source>
        <dbReference type="EMBL" id="RIY34291.1"/>
    </source>
</evidence>
<dbReference type="PIRSF" id="PIRSF002741">
    <property type="entry name" value="MppA"/>
    <property type="match status" value="1"/>
</dbReference>
<dbReference type="PANTHER" id="PTHR30290:SF10">
    <property type="entry name" value="PERIPLASMIC OLIGOPEPTIDE-BINDING PROTEIN-RELATED"/>
    <property type="match status" value="1"/>
</dbReference>
<feature type="signal peptide" evidence="5">
    <location>
        <begin position="1"/>
        <end position="47"/>
    </location>
</feature>
<dbReference type="EMBL" id="NRHC01000012">
    <property type="protein sequence ID" value="RIY34291.1"/>
    <property type="molecule type" value="Genomic_DNA"/>
</dbReference>
<feature type="domain" description="Solute-binding protein family 5" evidence="6">
    <location>
        <begin position="103"/>
        <end position="482"/>
    </location>
</feature>
<name>A0A3A1Y9S2_9GAMM</name>
<dbReference type="InterPro" id="IPR039424">
    <property type="entry name" value="SBP_5"/>
</dbReference>
<dbReference type="GO" id="GO:1904680">
    <property type="term" value="F:peptide transmembrane transporter activity"/>
    <property type="evidence" value="ECO:0007669"/>
    <property type="project" value="TreeGrafter"/>
</dbReference>
<dbReference type="Gene3D" id="3.90.76.10">
    <property type="entry name" value="Dipeptide-binding Protein, Domain 1"/>
    <property type="match status" value="1"/>
</dbReference>
<dbReference type="PANTHER" id="PTHR30290">
    <property type="entry name" value="PERIPLASMIC BINDING COMPONENT OF ABC TRANSPORTER"/>
    <property type="match status" value="1"/>
</dbReference>
<dbReference type="Gene3D" id="3.40.190.10">
    <property type="entry name" value="Periplasmic binding protein-like II"/>
    <property type="match status" value="1"/>
</dbReference>
<dbReference type="SUPFAM" id="SSF53850">
    <property type="entry name" value="Periplasmic binding protein-like II"/>
    <property type="match status" value="1"/>
</dbReference>
<evidence type="ECO:0000259" key="6">
    <source>
        <dbReference type="Pfam" id="PF00496"/>
    </source>
</evidence>
<dbReference type="InterPro" id="IPR000914">
    <property type="entry name" value="SBP_5_dom"/>
</dbReference>
<reference evidence="7 8" key="1">
    <citation type="submission" date="2017-08" db="EMBL/GenBank/DDBJ databases">
        <title>Reclassification of Bisgaard taxon 37 and 44.</title>
        <authorList>
            <person name="Christensen H."/>
        </authorList>
    </citation>
    <scope>NUCLEOTIDE SEQUENCE [LARGE SCALE GENOMIC DNA]</scope>
    <source>
        <strain evidence="7 8">B96_3</strain>
    </source>
</reference>
<dbReference type="InterPro" id="IPR023765">
    <property type="entry name" value="SBP_5_CS"/>
</dbReference>
<protein>
    <recommendedName>
        <fullName evidence="6">Solute-binding protein family 5 domain-containing protein</fullName>
    </recommendedName>
</protein>
<evidence type="ECO:0000256" key="2">
    <source>
        <dbReference type="ARBA" id="ARBA00005695"/>
    </source>
</evidence>
<dbReference type="GO" id="GO:0043190">
    <property type="term" value="C:ATP-binding cassette (ABC) transporter complex"/>
    <property type="evidence" value="ECO:0007669"/>
    <property type="project" value="InterPro"/>
</dbReference>
<proteinExistence type="inferred from homology"/>
<dbReference type="OrthoDB" id="9801912at2"/>
<dbReference type="PROSITE" id="PS01040">
    <property type="entry name" value="SBP_BACTERIAL_5"/>
    <property type="match status" value="1"/>
</dbReference>
<gene>
    <name evidence="7" type="ORF">CKF54_01010</name>
</gene>
<evidence type="ECO:0000256" key="5">
    <source>
        <dbReference type="SAM" id="SignalP"/>
    </source>
</evidence>
<keyword evidence="4 5" id="KW-0732">Signal</keyword>
<dbReference type="AlphaFoldDB" id="A0A3A1Y9S2"/>
<dbReference type="Gene3D" id="3.10.105.10">
    <property type="entry name" value="Dipeptide-binding Protein, Domain 3"/>
    <property type="match status" value="1"/>
</dbReference>
<dbReference type="Pfam" id="PF00496">
    <property type="entry name" value="SBP_bac_5"/>
    <property type="match status" value="1"/>
</dbReference>
<dbReference type="FunFam" id="3.90.76.10:FF:000001">
    <property type="entry name" value="Oligopeptide ABC transporter substrate-binding protein"/>
    <property type="match status" value="1"/>
</dbReference>